<comment type="caution">
    <text evidence="2">The sequence shown here is derived from an EMBL/GenBank/DDBJ whole genome shotgun (WGS) entry which is preliminary data.</text>
</comment>
<proteinExistence type="predicted"/>
<dbReference type="NCBIfam" id="NF041644">
    <property type="entry name" value="CBO0543_fam"/>
    <property type="match status" value="1"/>
</dbReference>
<evidence type="ECO:0000313" key="2">
    <source>
        <dbReference type="EMBL" id="MBM7646534.1"/>
    </source>
</evidence>
<dbReference type="EMBL" id="JAFBER010000022">
    <property type="protein sequence ID" value="MBM7646534.1"/>
    <property type="molecule type" value="Genomic_DNA"/>
</dbReference>
<protein>
    <submittedName>
        <fullName evidence="2">Uncharacterized protein</fullName>
    </submittedName>
</protein>
<reference evidence="2 3" key="1">
    <citation type="submission" date="2021-01" db="EMBL/GenBank/DDBJ databases">
        <title>Genomic Encyclopedia of Type Strains, Phase IV (KMG-IV): sequencing the most valuable type-strain genomes for metagenomic binning, comparative biology and taxonomic classification.</title>
        <authorList>
            <person name="Goeker M."/>
        </authorList>
    </citation>
    <scope>NUCLEOTIDE SEQUENCE [LARGE SCALE GENOMIC DNA]</scope>
    <source>
        <strain evidence="2 3">DSM 28236</strain>
    </source>
</reference>
<dbReference type="RefSeq" id="WP_205004413.1">
    <property type="nucleotide sequence ID" value="NZ_JAFBER010000022.1"/>
</dbReference>
<name>A0ABS2Q4B6_9BACL</name>
<feature type="transmembrane region" description="Helical" evidence="1">
    <location>
        <begin position="124"/>
        <end position="143"/>
    </location>
</feature>
<keyword evidence="1" id="KW-0812">Transmembrane</keyword>
<dbReference type="Proteomes" id="UP000808914">
    <property type="component" value="Unassembled WGS sequence"/>
</dbReference>
<dbReference type="InterPro" id="IPR048147">
    <property type="entry name" value="CBO0543-like"/>
</dbReference>
<feature type="transmembrane region" description="Helical" evidence="1">
    <location>
        <begin position="64"/>
        <end position="82"/>
    </location>
</feature>
<keyword evidence="3" id="KW-1185">Reference proteome</keyword>
<evidence type="ECO:0000313" key="3">
    <source>
        <dbReference type="Proteomes" id="UP000808914"/>
    </source>
</evidence>
<accession>A0ABS2Q4B6</accession>
<sequence length="148" mass="17309">MVLTIITLIVLVILVIISKKRIKKIDLYSTSLFAVVMAYSVDLILGEKCHLYGYFRPGVSYGDFMIFLGIYPLISMLFLNYFPFRRKARIKAVYIISWSLFSVGYEWLAVKTGLFYYNGWHLKYSAPIYPILYLILLGHLKFAQRLQK</sequence>
<gene>
    <name evidence="2" type="ORF">JOD45_002764</name>
</gene>
<evidence type="ECO:0000256" key="1">
    <source>
        <dbReference type="SAM" id="Phobius"/>
    </source>
</evidence>
<organism evidence="2 3">
    <name type="scientific">Scopulibacillus daqui</name>
    <dbReference type="NCBI Taxonomy" id="1469162"/>
    <lineage>
        <taxon>Bacteria</taxon>
        <taxon>Bacillati</taxon>
        <taxon>Bacillota</taxon>
        <taxon>Bacilli</taxon>
        <taxon>Bacillales</taxon>
        <taxon>Sporolactobacillaceae</taxon>
        <taxon>Scopulibacillus</taxon>
    </lineage>
</organism>
<feature type="transmembrane region" description="Helical" evidence="1">
    <location>
        <begin position="94"/>
        <end position="118"/>
    </location>
</feature>
<keyword evidence="1" id="KW-0472">Membrane</keyword>
<keyword evidence="1" id="KW-1133">Transmembrane helix</keyword>